<dbReference type="InterPro" id="IPR013766">
    <property type="entry name" value="Thioredoxin_domain"/>
</dbReference>
<dbReference type="AlphaFoldDB" id="A0A4S3M857"/>
<dbReference type="Gene3D" id="3.40.30.10">
    <property type="entry name" value="Glutaredoxin"/>
    <property type="match status" value="1"/>
</dbReference>
<organism evidence="2 3">
    <name type="scientific">Thalassobius vesicularis</name>
    <dbReference type="NCBI Taxonomy" id="1294297"/>
    <lineage>
        <taxon>Bacteria</taxon>
        <taxon>Pseudomonadati</taxon>
        <taxon>Pseudomonadota</taxon>
        <taxon>Alphaproteobacteria</taxon>
        <taxon>Rhodobacterales</taxon>
        <taxon>Roseobacteraceae</taxon>
        <taxon>Thalassovita</taxon>
    </lineage>
</organism>
<gene>
    <name evidence="2" type="ORF">E7681_09030</name>
</gene>
<dbReference type="Proteomes" id="UP000306113">
    <property type="component" value="Unassembled WGS sequence"/>
</dbReference>
<dbReference type="InterPro" id="IPR036249">
    <property type="entry name" value="Thioredoxin-like_sf"/>
</dbReference>
<dbReference type="Pfam" id="PF08534">
    <property type="entry name" value="Redoxin"/>
    <property type="match status" value="1"/>
</dbReference>
<evidence type="ECO:0000313" key="2">
    <source>
        <dbReference type="EMBL" id="THD73751.1"/>
    </source>
</evidence>
<dbReference type="PROSITE" id="PS51352">
    <property type="entry name" value="THIOREDOXIN_2"/>
    <property type="match status" value="1"/>
</dbReference>
<accession>A0A4S3M857</accession>
<evidence type="ECO:0000313" key="3">
    <source>
        <dbReference type="Proteomes" id="UP000306113"/>
    </source>
</evidence>
<dbReference type="GO" id="GO:0016491">
    <property type="term" value="F:oxidoreductase activity"/>
    <property type="evidence" value="ECO:0007669"/>
    <property type="project" value="InterPro"/>
</dbReference>
<protein>
    <submittedName>
        <fullName evidence="2">Redoxin domain-containing protein</fullName>
    </submittedName>
</protein>
<dbReference type="OrthoDB" id="9811352at2"/>
<reference evidence="2 3" key="1">
    <citation type="submission" date="2019-04" db="EMBL/GenBank/DDBJ databases">
        <title>Draft genome sequence of Youngimonas vesicularis.</title>
        <authorList>
            <person name="Hameed A."/>
        </authorList>
    </citation>
    <scope>NUCLEOTIDE SEQUENCE [LARGE SCALE GENOMIC DNA]</scope>
    <source>
        <strain evidence="2 3">CC-AMW-E</strain>
    </source>
</reference>
<proteinExistence type="predicted"/>
<dbReference type="EMBL" id="SSMD01000004">
    <property type="protein sequence ID" value="THD73751.1"/>
    <property type="molecule type" value="Genomic_DNA"/>
</dbReference>
<feature type="domain" description="Thioredoxin" evidence="1">
    <location>
        <begin position="4"/>
        <end position="155"/>
    </location>
</feature>
<name>A0A4S3M857_9RHOB</name>
<evidence type="ECO:0000259" key="1">
    <source>
        <dbReference type="PROSITE" id="PS51352"/>
    </source>
</evidence>
<dbReference type="InterPro" id="IPR013740">
    <property type="entry name" value="Redoxin"/>
</dbReference>
<keyword evidence="3" id="KW-1185">Reference proteome</keyword>
<dbReference type="SUPFAM" id="SSF52833">
    <property type="entry name" value="Thioredoxin-like"/>
    <property type="match status" value="1"/>
</dbReference>
<sequence length="161" mass="17520">MSFGINHRPAPELRVPVWIGPDGAAMAPLQLADLGEGMKVLFCFQDWCPGCHSRGFPTLRLLVDRLAGQGVGFAAIQTAFRSSAKKDAGDQTAKNQLRYGLSIPFGYDPVPEGAEQPSVMEDFRTAGTPWFIVISAEGEVIYNDFRLDAAKFLASMDLPDV</sequence>
<dbReference type="RefSeq" id="WP_136338963.1">
    <property type="nucleotide sequence ID" value="NZ_SSMD01000004.1"/>
</dbReference>
<comment type="caution">
    <text evidence="2">The sequence shown here is derived from an EMBL/GenBank/DDBJ whole genome shotgun (WGS) entry which is preliminary data.</text>
</comment>